<evidence type="ECO:0000256" key="2">
    <source>
        <dbReference type="ARBA" id="ARBA00023239"/>
    </source>
</evidence>
<dbReference type="PROSITE" id="PS01272">
    <property type="entry name" value="GCKR"/>
    <property type="match status" value="1"/>
</dbReference>
<dbReference type="RefSeq" id="WP_174496326.1">
    <property type="nucleotide sequence ID" value="NZ_CADDWK010000007.1"/>
</dbReference>
<dbReference type="UniPathway" id="UPA00342"/>
<dbReference type="PROSITE" id="PS50012">
    <property type="entry name" value="RCC1_3"/>
    <property type="match status" value="1"/>
</dbReference>
<evidence type="ECO:0000256" key="9">
    <source>
        <dbReference type="ARBA" id="ARBA00070061"/>
    </source>
</evidence>
<dbReference type="GO" id="GO:0016835">
    <property type="term" value="F:carbon-oxygen lyase activity"/>
    <property type="evidence" value="ECO:0007669"/>
    <property type="project" value="UniProtKB-UniRule"/>
</dbReference>
<dbReference type="PANTHER" id="PTHR10088:SF4">
    <property type="entry name" value="GLUCOKINASE REGULATORY PROTEIN"/>
    <property type="match status" value="1"/>
</dbReference>
<dbReference type="FunFam" id="3.40.50.10490:FF:000014">
    <property type="entry name" value="N-acetylmuramic acid 6-phosphate etherase"/>
    <property type="match status" value="1"/>
</dbReference>
<dbReference type="InterPro" id="IPR000408">
    <property type="entry name" value="Reg_chr_condens"/>
</dbReference>
<dbReference type="NCBIfam" id="NF003915">
    <property type="entry name" value="PRK05441.1"/>
    <property type="match status" value="1"/>
</dbReference>
<comment type="pathway">
    <text evidence="12">Amino-sugar metabolism; N-acetylmuramate degradation.</text>
</comment>
<dbReference type="GO" id="GO:0097367">
    <property type="term" value="F:carbohydrate derivative binding"/>
    <property type="evidence" value="ECO:0007669"/>
    <property type="project" value="InterPro"/>
</dbReference>
<evidence type="ECO:0000256" key="1">
    <source>
        <dbReference type="ARBA" id="ARBA00011738"/>
    </source>
</evidence>
<dbReference type="Pfam" id="PF22645">
    <property type="entry name" value="GKRP_SIS_N"/>
    <property type="match status" value="1"/>
</dbReference>
<dbReference type="EC" id="4.2.1.126" evidence="8 12"/>
<proteinExistence type="inferred from homology"/>
<dbReference type="InterPro" id="IPR001347">
    <property type="entry name" value="SIS_dom"/>
</dbReference>
<feature type="domain" description="SIS" evidence="13">
    <location>
        <begin position="56"/>
        <end position="219"/>
    </location>
</feature>
<dbReference type="NCBIfam" id="TIGR00274">
    <property type="entry name" value="N-acetylmuramic acid 6-phosphate etherase"/>
    <property type="match status" value="1"/>
</dbReference>
<dbReference type="InterPro" id="IPR046348">
    <property type="entry name" value="SIS_dom_sf"/>
</dbReference>
<keyword evidence="3 12" id="KW-0119">Carbohydrate metabolism</keyword>
<dbReference type="PROSITE" id="PS51464">
    <property type="entry name" value="SIS"/>
    <property type="match status" value="1"/>
</dbReference>
<name>A0A841PWK1_9BACI</name>
<comment type="subunit">
    <text evidence="1 12">Homodimer.</text>
</comment>
<accession>A0A841PWK1</accession>
<organism evidence="14 15">
    <name type="scientific">Salirhabdus euzebyi</name>
    <dbReference type="NCBI Taxonomy" id="394506"/>
    <lineage>
        <taxon>Bacteria</taxon>
        <taxon>Bacillati</taxon>
        <taxon>Bacillota</taxon>
        <taxon>Bacilli</taxon>
        <taxon>Bacillales</taxon>
        <taxon>Bacillaceae</taxon>
        <taxon>Salirhabdus</taxon>
    </lineage>
</organism>
<evidence type="ECO:0000256" key="10">
    <source>
        <dbReference type="ARBA" id="ARBA00077905"/>
    </source>
</evidence>
<dbReference type="FunFam" id="1.10.8.1080:FF:000001">
    <property type="entry name" value="N-acetylmuramic acid 6-phosphate etherase"/>
    <property type="match status" value="1"/>
</dbReference>
<evidence type="ECO:0000259" key="13">
    <source>
        <dbReference type="PROSITE" id="PS51464"/>
    </source>
</evidence>
<dbReference type="GO" id="GO:0046348">
    <property type="term" value="P:amino sugar catabolic process"/>
    <property type="evidence" value="ECO:0007669"/>
    <property type="project" value="InterPro"/>
</dbReference>
<comment type="similarity">
    <text evidence="7 12">Belongs to the GCKR-like family. MurNAc-6-P etherase subfamily.</text>
</comment>
<comment type="miscellaneous">
    <text evidence="12">A lyase-type mechanism (elimination/hydration) is suggested for the cleavage of the lactyl ether bond of MurNAc 6-phosphate, with the formation of an alpha,beta-unsaturated aldehyde intermediate with (E)-stereochemistry, followed by the syn addition of water to give product.</text>
</comment>
<evidence type="ECO:0000256" key="7">
    <source>
        <dbReference type="ARBA" id="ARBA00061234"/>
    </source>
</evidence>
<dbReference type="GO" id="GO:0097173">
    <property type="term" value="P:N-acetylmuramic acid catabolic process"/>
    <property type="evidence" value="ECO:0007669"/>
    <property type="project" value="UniProtKB-UniPathway"/>
</dbReference>
<feature type="active site" description="Proton donor" evidence="12">
    <location>
        <position position="84"/>
    </location>
</feature>
<dbReference type="InterPro" id="IPR005488">
    <property type="entry name" value="Etherase_MurQ"/>
</dbReference>
<dbReference type="Gene3D" id="1.10.8.1080">
    <property type="match status" value="1"/>
</dbReference>
<evidence type="ECO:0000256" key="5">
    <source>
        <dbReference type="ARBA" id="ARBA00060595"/>
    </source>
</evidence>
<dbReference type="InterPro" id="IPR005486">
    <property type="entry name" value="Glucokinase_regulatory_CS"/>
</dbReference>
<dbReference type="InterPro" id="IPR040190">
    <property type="entry name" value="MURQ/GCKR"/>
</dbReference>
<comment type="function">
    <text evidence="12">Specifically catalyzes the cleavage of the D-lactyl ether substituent of MurNAc 6-phosphate, producing GlcNAc 6-phosphate and D-lactate.</text>
</comment>
<evidence type="ECO:0000256" key="12">
    <source>
        <dbReference type="HAMAP-Rule" id="MF_00068"/>
    </source>
</evidence>
<dbReference type="Proteomes" id="UP000581688">
    <property type="component" value="Unassembled WGS sequence"/>
</dbReference>
<keyword evidence="15" id="KW-1185">Reference proteome</keyword>
<evidence type="ECO:0000256" key="3">
    <source>
        <dbReference type="ARBA" id="ARBA00023277"/>
    </source>
</evidence>
<keyword evidence="2 12" id="KW-0456">Lyase</keyword>
<dbReference type="AlphaFoldDB" id="A0A841PWK1"/>
<comment type="pathway">
    <text evidence="6">Cell wall biogenesis.</text>
</comment>
<evidence type="ECO:0000313" key="14">
    <source>
        <dbReference type="EMBL" id="MBB6451706.1"/>
    </source>
</evidence>
<dbReference type="PANTHER" id="PTHR10088">
    <property type="entry name" value="GLUCOKINASE REGULATORY PROTEIN"/>
    <property type="match status" value="1"/>
</dbReference>
<evidence type="ECO:0000256" key="4">
    <source>
        <dbReference type="ARBA" id="ARBA00051747"/>
    </source>
</evidence>
<dbReference type="Gene3D" id="3.40.50.10490">
    <property type="entry name" value="Glucose-6-phosphate isomerase like protein, domain 1"/>
    <property type="match status" value="1"/>
</dbReference>
<evidence type="ECO:0000256" key="11">
    <source>
        <dbReference type="ARBA" id="ARBA00084049"/>
    </source>
</evidence>
<evidence type="ECO:0000256" key="6">
    <source>
        <dbReference type="ARBA" id="ARBA00060672"/>
    </source>
</evidence>
<dbReference type="CDD" id="cd05007">
    <property type="entry name" value="SIS_Etherase"/>
    <property type="match status" value="1"/>
</dbReference>
<dbReference type="HAMAP" id="MF_00068">
    <property type="entry name" value="MurQ"/>
    <property type="match status" value="1"/>
</dbReference>
<dbReference type="GO" id="GO:0009254">
    <property type="term" value="P:peptidoglycan turnover"/>
    <property type="evidence" value="ECO:0007669"/>
    <property type="project" value="TreeGrafter"/>
</dbReference>
<comment type="catalytic activity">
    <reaction evidence="4 12">
        <text>N-acetyl-D-muramate 6-phosphate + H2O = N-acetyl-D-glucosamine 6-phosphate + (R)-lactate</text>
        <dbReference type="Rhea" id="RHEA:26410"/>
        <dbReference type="ChEBI" id="CHEBI:15377"/>
        <dbReference type="ChEBI" id="CHEBI:16004"/>
        <dbReference type="ChEBI" id="CHEBI:57513"/>
        <dbReference type="ChEBI" id="CHEBI:58722"/>
        <dbReference type="EC" id="4.2.1.126"/>
    </reaction>
</comment>
<reference evidence="14 15" key="1">
    <citation type="submission" date="2020-08" db="EMBL/GenBank/DDBJ databases">
        <title>Genomic Encyclopedia of Type Strains, Phase IV (KMG-IV): sequencing the most valuable type-strain genomes for metagenomic binning, comparative biology and taxonomic classification.</title>
        <authorList>
            <person name="Goeker M."/>
        </authorList>
    </citation>
    <scope>NUCLEOTIDE SEQUENCE [LARGE SCALE GENOMIC DNA]</scope>
    <source>
        <strain evidence="14 15">DSM 19612</strain>
    </source>
</reference>
<sequence length="302" mass="32845">MDKLTKLTTEMYNPKSSNLDQMPIRDILALMNEEDFSIPKAIQQVLPQIEKTVEAVCESFQNGGRLFYVGAGTSGRIGLLDAAECPPTFSTPQHLVQAILAGGENALMVAVEGAEDDQQLGENDLKERELSANDIVIGIAASGRTPYVKAALRYTKSIGATAVSLASNKDAEISEHADIAIEVVTGPEILTGSTRLKAATSHKMILNMISTASMVKMGKVYQNLMVDMNASNYKLRERSKKIVCEATGFDYEVATKVLEETDYAVKPAIVMLLTDVSYQEALSLLDNSNGFVRDAVKQKERS</sequence>
<evidence type="ECO:0000313" key="15">
    <source>
        <dbReference type="Proteomes" id="UP000581688"/>
    </source>
</evidence>
<gene>
    <name evidence="12" type="primary">murQ</name>
    <name evidence="14" type="ORF">HNQ94_000127</name>
</gene>
<evidence type="ECO:0000256" key="8">
    <source>
        <dbReference type="ARBA" id="ARBA00067056"/>
    </source>
</evidence>
<dbReference type="SUPFAM" id="SSF53697">
    <property type="entry name" value="SIS domain"/>
    <property type="match status" value="1"/>
</dbReference>
<dbReference type="NCBIfam" id="NF009222">
    <property type="entry name" value="PRK12570.1"/>
    <property type="match status" value="1"/>
</dbReference>
<protein>
    <recommendedName>
        <fullName evidence="9 12">N-acetylmuramic acid 6-phosphate etherase</fullName>
        <shortName evidence="12">MurNAc-6-P etherase</shortName>
        <ecNumber evidence="8 12">4.2.1.126</ecNumber>
    </recommendedName>
    <alternativeName>
        <fullName evidence="11 12">N-acetylmuramic acid 6-phosphate hydrolase</fullName>
    </alternativeName>
    <alternativeName>
        <fullName evidence="10 12">N-acetylmuramic acid 6-phosphate lyase</fullName>
    </alternativeName>
</protein>
<dbReference type="EMBL" id="JACHGH010000001">
    <property type="protein sequence ID" value="MBB6451706.1"/>
    <property type="molecule type" value="Genomic_DNA"/>
</dbReference>
<comment type="pathway">
    <text evidence="5">Amino-sugar metabolism; 1,6-anhydro-N-acetylmuramate degradation.</text>
</comment>
<feature type="active site" evidence="12">
    <location>
        <position position="115"/>
    </location>
</feature>
<dbReference type="GO" id="GO:0016803">
    <property type="term" value="F:ether hydrolase activity"/>
    <property type="evidence" value="ECO:0007669"/>
    <property type="project" value="TreeGrafter"/>
</dbReference>
<comment type="caution">
    <text evidence="14">The sequence shown here is derived from an EMBL/GenBank/DDBJ whole genome shotgun (WGS) entry which is preliminary data.</text>
</comment>